<comment type="caution">
    <text evidence="1">The sequence shown here is derived from an EMBL/GenBank/DDBJ whole genome shotgun (WGS) entry which is preliminary data.</text>
</comment>
<gene>
    <name evidence="1" type="ORF">EJP77_02985</name>
</gene>
<evidence type="ECO:0000313" key="1">
    <source>
        <dbReference type="EMBL" id="RUT35980.1"/>
    </source>
</evidence>
<evidence type="ECO:0000313" key="2">
    <source>
        <dbReference type="Proteomes" id="UP000272464"/>
    </source>
</evidence>
<dbReference type="InterPro" id="IPR025681">
    <property type="entry name" value="COOH-NH2_lig"/>
</dbReference>
<sequence length="458" mass="51636">MEFKIMLGNDRSSGRLQAVLKRLGHANLVLQDPQDFTQTLDQSILVMNKGVRAFQAAASLDLERRLRQAGMRTDLGSDINGRSASYLRRFLVRIFHLRVVEIVPCGWAERAFNLAKAQRSQEQQSGLTTLERRLERIAVRALYTLGLDFGEVEISAGEGGSMVIQLVRAVPDLEDETSSLRFAEAILEESARLGLQNHESLRLGMDPEFLLYDRIGHKVIPASRFLDRVGIAGCDAVRSGDRTLYPIAELRPSPGSEPAELLRNLMGALQYASSHIHDSSLLWLAGGMPIPGLPLGGHLHFSGLPLTAELLRTLDNYLALPVAVLEDERAKVRRPRYGYLGDHRVQDYGGFEYRTLPSFLVSSLLTKGIVALAALIADDYTRLPSRPLLREDVHQAFYLGDKSILRKAFEPLENEIRSMEGYHRYEKYIHPFLEALRLGRKWDESRDIRTVWKIERPS</sequence>
<dbReference type="OrthoDB" id="2078085at2"/>
<dbReference type="RefSeq" id="WP_127197676.1">
    <property type="nucleotide sequence ID" value="NZ_RZNX01000001.1"/>
</dbReference>
<accession>A0A3S1DCU2</accession>
<protein>
    <recommendedName>
        <fullName evidence="3">Phage phiEco32-like COOH-NH2 ligase-type 2</fullName>
    </recommendedName>
</protein>
<dbReference type="Pfam" id="PF14395">
    <property type="entry name" value="COOH-NH2_lig"/>
    <property type="match status" value="1"/>
</dbReference>
<reference evidence="1 2" key="1">
    <citation type="submission" date="2018-12" db="EMBL/GenBank/DDBJ databases">
        <authorList>
            <person name="Sun L."/>
            <person name="Chen Z."/>
        </authorList>
    </citation>
    <scope>NUCLEOTIDE SEQUENCE [LARGE SCALE GENOMIC DNA]</scope>
    <source>
        <strain evidence="1 2">3-5-3</strain>
    </source>
</reference>
<name>A0A3S1DCU2_9BACL</name>
<dbReference type="EMBL" id="RZNX01000001">
    <property type="protein sequence ID" value="RUT35980.1"/>
    <property type="molecule type" value="Genomic_DNA"/>
</dbReference>
<organism evidence="1 2">
    <name type="scientific">Paenibacillus zeisoli</name>
    <dbReference type="NCBI Taxonomy" id="2496267"/>
    <lineage>
        <taxon>Bacteria</taxon>
        <taxon>Bacillati</taxon>
        <taxon>Bacillota</taxon>
        <taxon>Bacilli</taxon>
        <taxon>Bacillales</taxon>
        <taxon>Paenibacillaceae</taxon>
        <taxon>Paenibacillus</taxon>
    </lineage>
</organism>
<dbReference type="Proteomes" id="UP000272464">
    <property type="component" value="Unassembled WGS sequence"/>
</dbReference>
<proteinExistence type="predicted"/>
<evidence type="ECO:0008006" key="3">
    <source>
        <dbReference type="Google" id="ProtNLM"/>
    </source>
</evidence>
<dbReference type="AlphaFoldDB" id="A0A3S1DCU2"/>
<keyword evidence="2" id="KW-1185">Reference proteome</keyword>